<reference evidence="1" key="1">
    <citation type="submission" date="2017-07" db="EMBL/GenBank/DDBJ databases">
        <title>The cable genome - Insights into the physiology and evolution of filamentous bacteria capable of sulfide oxidation via long distance electron transfer.</title>
        <authorList>
            <person name="Thorup C."/>
            <person name="Bjerg J.T."/>
            <person name="Schreiber L."/>
            <person name="Nielsen L.P."/>
            <person name="Kjeldsen K.U."/>
            <person name="Boesen T."/>
            <person name="Boggild A."/>
            <person name="Meysman F."/>
            <person name="Geelhoed J."/>
            <person name="Schramm A."/>
        </authorList>
    </citation>
    <scope>NUCLEOTIDE SEQUENCE [LARGE SCALE GENOMIC DNA]</scope>
    <source>
        <strain evidence="1">GS</strain>
    </source>
</reference>
<comment type="caution">
    <text evidence="1">The sequence shown here is derived from an EMBL/GenBank/DDBJ whole genome shotgun (WGS) entry which is preliminary data.</text>
</comment>
<dbReference type="Proteomes" id="UP000316238">
    <property type="component" value="Unassembled WGS sequence"/>
</dbReference>
<dbReference type="InterPro" id="IPR059192">
    <property type="entry name" value="PIN_19"/>
</dbReference>
<accession>A0A521FYG1</accession>
<evidence type="ECO:0000313" key="1">
    <source>
        <dbReference type="EMBL" id="TAA73790.1"/>
    </source>
</evidence>
<keyword evidence="2" id="KW-1185">Reference proteome</keyword>
<evidence type="ECO:0000313" key="2">
    <source>
        <dbReference type="Proteomes" id="UP000316238"/>
    </source>
</evidence>
<name>A0A521FYG1_9BACT</name>
<protein>
    <recommendedName>
        <fullName evidence="3">PIN domain-containing protein</fullName>
    </recommendedName>
</protein>
<dbReference type="SUPFAM" id="SSF88723">
    <property type="entry name" value="PIN domain-like"/>
    <property type="match status" value="1"/>
</dbReference>
<dbReference type="AlphaFoldDB" id="A0A521FYG1"/>
<dbReference type="CDD" id="cd18702">
    <property type="entry name" value="PIN_VapC_like"/>
    <property type="match status" value="1"/>
</dbReference>
<dbReference type="Gene3D" id="3.40.50.1010">
    <property type="entry name" value="5'-nuclease"/>
    <property type="match status" value="1"/>
</dbReference>
<sequence>MRHLFKGGLLIDTNLLVLFVVGTAAKEYIAKHKKLTEFTVEDYDLLVKLIARASEVLVTPNTLTETSNLAAYIGEPARSKVMDVLRTVSIDSQERYVPSSAAARRSEFIRLGLADAALLEATAAEKVTLLTADFNLYHAALAKGNQALNFNHLRDRYM</sequence>
<dbReference type="InterPro" id="IPR029060">
    <property type="entry name" value="PIN-like_dom_sf"/>
</dbReference>
<proteinExistence type="predicted"/>
<gene>
    <name evidence="1" type="ORF">CDV28_1608</name>
</gene>
<evidence type="ECO:0008006" key="3">
    <source>
        <dbReference type="Google" id="ProtNLM"/>
    </source>
</evidence>
<dbReference type="EMBL" id="NQJD01000060">
    <property type="protein sequence ID" value="TAA73790.1"/>
    <property type="molecule type" value="Genomic_DNA"/>
</dbReference>
<organism evidence="1 2">
    <name type="scientific">Candidatus Electronema aureum</name>
    <dbReference type="NCBI Taxonomy" id="2005002"/>
    <lineage>
        <taxon>Bacteria</taxon>
        <taxon>Pseudomonadati</taxon>
        <taxon>Thermodesulfobacteriota</taxon>
        <taxon>Desulfobulbia</taxon>
        <taxon>Desulfobulbales</taxon>
        <taxon>Desulfobulbaceae</taxon>
        <taxon>Candidatus Electronema</taxon>
    </lineage>
</organism>